<dbReference type="AlphaFoldDB" id="A0A438FBT7"/>
<accession>A0A438FBT7</accession>
<dbReference type="EMBL" id="QGNW01001055">
    <property type="protein sequence ID" value="RVW57452.1"/>
    <property type="molecule type" value="Genomic_DNA"/>
</dbReference>
<dbReference type="Proteomes" id="UP000288805">
    <property type="component" value="Unassembled WGS sequence"/>
</dbReference>
<name>A0A438FBT7_VITVI</name>
<organism evidence="1 2">
    <name type="scientific">Vitis vinifera</name>
    <name type="common">Grape</name>
    <dbReference type="NCBI Taxonomy" id="29760"/>
    <lineage>
        <taxon>Eukaryota</taxon>
        <taxon>Viridiplantae</taxon>
        <taxon>Streptophyta</taxon>
        <taxon>Embryophyta</taxon>
        <taxon>Tracheophyta</taxon>
        <taxon>Spermatophyta</taxon>
        <taxon>Magnoliopsida</taxon>
        <taxon>eudicotyledons</taxon>
        <taxon>Gunneridae</taxon>
        <taxon>Pentapetalae</taxon>
        <taxon>rosids</taxon>
        <taxon>Vitales</taxon>
        <taxon>Vitaceae</taxon>
        <taxon>Viteae</taxon>
        <taxon>Vitis</taxon>
    </lineage>
</organism>
<protein>
    <submittedName>
        <fullName evidence="1">Uncharacterized protein</fullName>
    </submittedName>
</protein>
<evidence type="ECO:0000313" key="1">
    <source>
        <dbReference type="EMBL" id="RVW57452.1"/>
    </source>
</evidence>
<reference evidence="1 2" key="1">
    <citation type="journal article" date="2018" name="PLoS Genet.">
        <title>Population sequencing reveals clonal diversity and ancestral inbreeding in the grapevine cultivar Chardonnay.</title>
        <authorList>
            <person name="Roach M.J."/>
            <person name="Johnson D.L."/>
            <person name="Bohlmann J."/>
            <person name="van Vuuren H.J."/>
            <person name="Jones S.J."/>
            <person name="Pretorius I.S."/>
            <person name="Schmidt S.A."/>
            <person name="Borneman A.R."/>
        </authorList>
    </citation>
    <scope>NUCLEOTIDE SEQUENCE [LARGE SCALE GENOMIC DNA]</scope>
    <source>
        <strain evidence="2">cv. Chardonnay</strain>
        <tissue evidence="1">Leaf</tissue>
    </source>
</reference>
<sequence length="59" mass="6803">MEPHLHSFVSREIPSHFLSRLRSLIFLRMEGVSSVFGEFELAYYGVSREQMVVSSVLDV</sequence>
<proteinExistence type="predicted"/>
<gene>
    <name evidence="1" type="ORF">CK203_078853</name>
</gene>
<comment type="caution">
    <text evidence="1">The sequence shown here is derived from an EMBL/GenBank/DDBJ whole genome shotgun (WGS) entry which is preliminary data.</text>
</comment>
<evidence type="ECO:0000313" key="2">
    <source>
        <dbReference type="Proteomes" id="UP000288805"/>
    </source>
</evidence>